<name>A0A9D2HPC8_9BACE</name>
<feature type="transmembrane region" description="Helical" evidence="6">
    <location>
        <begin position="12"/>
        <end position="36"/>
    </location>
</feature>
<evidence type="ECO:0000256" key="1">
    <source>
        <dbReference type="ARBA" id="ARBA00004651"/>
    </source>
</evidence>
<protein>
    <submittedName>
        <fullName evidence="9">ABC transporter permease</fullName>
    </submittedName>
</protein>
<dbReference type="GO" id="GO:0022857">
    <property type="term" value="F:transmembrane transporter activity"/>
    <property type="evidence" value="ECO:0007669"/>
    <property type="project" value="TreeGrafter"/>
</dbReference>
<feature type="transmembrane region" description="Helical" evidence="6">
    <location>
        <begin position="404"/>
        <end position="429"/>
    </location>
</feature>
<sequence>MKQLFNLIRQHRFYTAICVIGTAVTVAFVMVVVMVYDFRTANVAPETRRSRTMYHDGTLLMRNDGTSRMGYQGLGPMAFHALYDSLPGVDRLTWHGGLWKAVCALPASSDRRPVFLRPVAADWFDYFRYDFVAGRPFTRAEYDAARAAFEVAGDEFRSFRNRDDGVLRRFVVISESLARQLFGSADRAVGNDFLMDFQPVRAVGVVRDVSPIFQTAYADVWEPFPLANEDGAYLNIGTGGLGGYHYPVFSLAPGARPATVRAEVERRVEQLDNQGLEFALKDPRLYTHSQYTFFRGAGLDARLVYALLLLILFVVPAVGISGLVHAQMQSRLPEIAIRKAYGASNADIIGRLFGESLLTTLLGGLLGYLLSCLFVVAGSSWLFGTSGLGEGHILVGSDLLLRPWLFLSMLAACLLFNTLSTLVPAWMAVRRSISYTLVGGE</sequence>
<evidence type="ECO:0000256" key="6">
    <source>
        <dbReference type="SAM" id="Phobius"/>
    </source>
</evidence>
<evidence type="ECO:0000259" key="7">
    <source>
        <dbReference type="Pfam" id="PF02687"/>
    </source>
</evidence>
<comment type="caution">
    <text evidence="9">The sequence shown here is derived from an EMBL/GenBank/DDBJ whole genome shotgun (WGS) entry which is preliminary data.</text>
</comment>
<dbReference type="Pfam" id="PF12704">
    <property type="entry name" value="MacB_PCD"/>
    <property type="match status" value="1"/>
</dbReference>
<comment type="subcellular location">
    <subcellularLocation>
        <location evidence="1">Cell membrane</location>
        <topology evidence="1">Multi-pass membrane protein</topology>
    </subcellularLocation>
</comment>
<feature type="transmembrane region" description="Helical" evidence="6">
    <location>
        <begin position="303"/>
        <end position="324"/>
    </location>
</feature>
<dbReference type="AlphaFoldDB" id="A0A9D2HPC8"/>
<dbReference type="InterPro" id="IPR025857">
    <property type="entry name" value="MacB_PCD"/>
</dbReference>
<keyword evidence="5 6" id="KW-0472">Membrane</keyword>
<feature type="domain" description="ABC3 transporter permease C-terminal" evidence="7">
    <location>
        <begin position="308"/>
        <end position="432"/>
    </location>
</feature>
<accession>A0A9D2HPC8</accession>
<dbReference type="PANTHER" id="PTHR30572">
    <property type="entry name" value="MEMBRANE COMPONENT OF TRANSPORTER-RELATED"/>
    <property type="match status" value="1"/>
</dbReference>
<proteinExistence type="predicted"/>
<reference evidence="9" key="2">
    <citation type="submission" date="2021-04" db="EMBL/GenBank/DDBJ databases">
        <authorList>
            <person name="Gilroy R."/>
        </authorList>
    </citation>
    <scope>NUCLEOTIDE SEQUENCE</scope>
    <source>
        <strain evidence="9">ChiHecec1B25-7008</strain>
    </source>
</reference>
<evidence type="ECO:0000256" key="4">
    <source>
        <dbReference type="ARBA" id="ARBA00022989"/>
    </source>
</evidence>
<evidence type="ECO:0000313" key="9">
    <source>
        <dbReference type="EMBL" id="HJA82884.1"/>
    </source>
</evidence>
<feature type="transmembrane region" description="Helical" evidence="6">
    <location>
        <begin position="361"/>
        <end position="384"/>
    </location>
</feature>
<evidence type="ECO:0000256" key="2">
    <source>
        <dbReference type="ARBA" id="ARBA00022475"/>
    </source>
</evidence>
<feature type="domain" description="MacB-like periplasmic core" evidence="8">
    <location>
        <begin position="15"/>
        <end position="266"/>
    </location>
</feature>
<dbReference type="GO" id="GO:0005886">
    <property type="term" value="C:plasma membrane"/>
    <property type="evidence" value="ECO:0007669"/>
    <property type="project" value="UniProtKB-SubCell"/>
</dbReference>
<gene>
    <name evidence="9" type="ORF">H9785_02755</name>
</gene>
<dbReference type="Pfam" id="PF02687">
    <property type="entry name" value="FtsX"/>
    <property type="match status" value="1"/>
</dbReference>
<dbReference type="InterPro" id="IPR050250">
    <property type="entry name" value="Macrolide_Exporter_MacB"/>
</dbReference>
<keyword evidence="4 6" id="KW-1133">Transmembrane helix</keyword>
<reference evidence="9" key="1">
    <citation type="journal article" date="2021" name="PeerJ">
        <title>Extensive microbial diversity within the chicken gut microbiome revealed by metagenomics and culture.</title>
        <authorList>
            <person name="Gilroy R."/>
            <person name="Ravi A."/>
            <person name="Getino M."/>
            <person name="Pursley I."/>
            <person name="Horton D.L."/>
            <person name="Alikhan N.F."/>
            <person name="Baker D."/>
            <person name="Gharbi K."/>
            <person name="Hall N."/>
            <person name="Watson M."/>
            <person name="Adriaenssens E.M."/>
            <person name="Foster-Nyarko E."/>
            <person name="Jarju S."/>
            <person name="Secka A."/>
            <person name="Antonio M."/>
            <person name="Oren A."/>
            <person name="Chaudhuri R.R."/>
            <person name="La Ragione R."/>
            <person name="Hildebrand F."/>
            <person name="Pallen M.J."/>
        </authorList>
    </citation>
    <scope>NUCLEOTIDE SEQUENCE</scope>
    <source>
        <strain evidence="9">ChiHecec1B25-7008</strain>
    </source>
</reference>
<organism evidence="9 10">
    <name type="scientific">Candidatus Bacteroides intestinavium</name>
    <dbReference type="NCBI Taxonomy" id="2838469"/>
    <lineage>
        <taxon>Bacteria</taxon>
        <taxon>Pseudomonadati</taxon>
        <taxon>Bacteroidota</taxon>
        <taxon>Bacteroidia</taxon>
        <taxon>Bacteroidales</taxon>
        <taxon>Bacteroidaceae</taxon>
        <taxon>Bacteroides</taxon>
    </lineage>
</organism>
<evidence type="ECO:0000256" key="5">
    <source>
        <dbReference type="ARBA" id="ARBA00023136"/>
    </source>
</evidence>
<dbReference type="PANTHER" id="PTHR30572:SF18">
    <property type="entry name" value="ABC-TYPE MACROLIDE FAMILY EXPORT SYSTEM PERMEASE COMPONENT 2"/>
    <property type="match status" value="1"/>
</dbReference>
<keyword evidence="3 6" id="KW-0812">Transmembrane</keyword>
<dbReference type="EMBL" id="DWZE01000035">
    <property type="protein sequence ID" value="HJA82884.1"/>
    <property type="molecule type" value="Genomic_DNA"/>
</dbReference>
<evidence type="ECO:0000313" key="10">
    <source>
        <dbReference type="Proteomes" id="UP000823860"/>
    </source>
</evidence>
<keyword evidence="2" id="KW-1003">Cell membrane</keyword>
<evidence type="ECO:0000259" key="8">
    <source>
        <dbReference type="Pfam" id="PF12704"/>
    </source>
</evidence>
<dbReference type="InterPro" id="IPR003838">
    <property type="entry name" value="ABC3_permease_C"/>
</dbReference>
<evidence type="ECO:0000256" key="3">
    <source>
        <dbReference type="ARBA" id="ARBA00022692"/>
    </source>
</evidence>
<dbReference type="Proteomes" id="UP000823860">
    <property type="component" value="Unassembled WGS sequence"/>
</dbReference>